<reference evidence="2" key="1">
    <citation type="submission" date="2016-06" db="EMBL/GenBank/DDBJ databases">
        <authorList>
            <person name="Xu Y."/>
            <person name="Nagy A."/>
            <person name="Yan X."/>
            <person name="Kim S.W."/>
            <person name="Haley B."/>
            <person name="Liu N.T."/>
            <person name="Nou X."/>
        </authorList>
    </citation>
    <scope>NUCLEOTIDE SEQUENCE [LARGE SCALE GENOMIC DNA]</scope>
    <source>
        <strain evidence="2">ATCC 49129</strain>
    </source>
</reference>
<accession>A0A191ZY51</accession>
<name>A0A191ZY51_9RALS</name>
<protein>
    <submittedName>
        <fullName evidence="1">Uncharacterized protein</fullName>
    </submittedName>
</protein>
<dbReference type="Proteomes" id="UP000078572">
    <property type="component" value="Chromosome 1"/>
</dbReference>
<dbReference type="RefSeq" id="WP_064804276.1">
    <property type="nucleotide sequence ID" value="NZ_CP016022.1"/>
</dbReference>
<evidence type="ECO:0000313" key="2">
    <source>
        <dbReference type="Proteomes" id="UP000078572"/>
    </source>
</evidence>
<dbReference type="GeneID" id="61526695"/>
<dbReference type="AlphaFoldDB" id="A0A191ZY51"/>
<evidence type="ECO:0000313" key="1">
    <source>
        <dbReference type="EMBL" id="ANJ73110.1"/>
    </source>
</evidence>
<keyword evidence="2" id="KW-1185">Reference proteome</keyword>
<dbReference type="OrthoDB" id="9856547at2"/>
<sequence length="80" mass="9524">MSKQPIHNLDELIRSIKRGKAVKFTKYDEIPFQTWLTDYLQKTEANFYHEYTKNGYTFFNGNAPVIMLFPEKDGTIGWTW</sequence>
<gene>
    <name evidence="1" type="ORF">A9Y76_11780</name>
</gene>
<proteinExistence type="predicted"/>
<organism evidence="1 2">
    <name type="scientific">Ralstonia insidiosa</name>
    <dbReference type="NCBI Taxonomy" id="190721"/>
    <lineage>
        <taxon>Bacteria</taxon>
        <taxon>Pseudomonadati</taxon>
        <taxon>Pseudomonadota</taxon>
        <taxon>Betaproteobacteria</taxon>
        <taxon>Burkholderiales</taxon>
        <taxon>Burkholderiaceae</taxon>
        <taxon>Ralstonia</taxon>
    </lineage>
</organism>
<dbReference type="EMBL" id="CP016022">
    <property type="protein sequence ID" value="ANJ73110.1"/>
    <property type="molecule type" value="Genomic_DNA"/>
</dbReference>